<sequence length="174" mass="19017">MGPKSQCTLVYRSRPSNPSRRAATSGCPALDEEGHCAVMCTSTPFASPCLLSRKIWRHASQWARQVACSPVSVRSEPTLRKMLRPIPIPHLLGRKRARAAILAAQWHATTPTVLGSLKVLQASGKVRFGLQEARWDPFQAPGAGGPVSVRRRMTFKIKRASGPAKTKEQISPGR</sequence>
<feature type="compositionally biased region" description="Low complexity" evidence="1">
    <location>
        <begin position="12"/>
        <end position="23"/>
    </location>
</feature>
<protein>
    <submittedName>
        <fullName evidence="2">Uncharacterized protein</fullName>
    </submittedName>
</protein>
<comment type="caution">
    <text evidence="2">The sequence shown here is derived from an EMBL/GenBank/DDBJ whole genome shotgun (WGS) entry which is preliminary data.</text>
</comment>
<evidence type="ECO:0000256" key="1">
    <source>
        <dbReference type="SAM" id="MobiDB-lite"/>
    </source>
</evidence>
<dbReference type="Proteomes" id="UP000800093">
    <property type="component" value="Unassembled WGS sequence"/>
</dbReference>
<name>A0A9P4N5Y0_9PLEO</name>
<dbReference type="EMBL" id="ML986596">
    <property type="protein sequence ID" value="KAF2266713.1"/>
    <property type="molecule type" value="Genomic_DNA"/>
</dbReference>
<accession>A0A9P4N5Y0</accession>
<evidence type="ECO:0000313" key="2">
    <source>
        <dbReference type="EMBL" id="KAF2266713.1"/>
    </source>
</evidence>
<reference evidence="3" key="1">
    <citation type="journal article" date="2020" name="Stud. Mycol.">
        <title>101 Dothideomycetes genomes: A test case for predicting lifestyles and emergence of pathogens.</title>
        <authorList>
            <person name="Haridas S."/>
            <person name="Albert R."/>
            <person name="Binder M."/>
            <person name="Bloem J."/>
            <person name="LaButti K."/>
            <person name="Salamov A."/>
            <person name="Andreopoulos B."/>
            <person name="Baker S."/>
            <person name="Barry K."/>
            <person name="Bills G."/>
            <person name="Bluhm B."/>
            <person name="Cannon C."/>
            <person name="Castanera R."/>
            <person name="Culley D."/>
            <person name="Daum C."/>
            <person name="Ezra D."/>
            <person name="Gonzalez J."/>
            <person name="Henrissat B."/>
            <person name="Kuo A."/>
            <person name="Liang C."/>
            <person name="Lipzen A."/>
            <person name="Lutzoni F."/>
            <person name="Magnuson J."/>
            <person name="Mondo S."/>
            <person name="Nolan M."/>
            <person name="Ohm R."/>
            <person name="Pangilinan J."/>
            <person name="Park H.-J."/>
            <person name="Ramirez L."/>
            <person name="Alfaro M."/>
            <person name="Sun H."/>
            <person name="Tritt A."/>
            <person name="Yoshinaga Y."/>
            <person name="Zwiers L.-H."/>
            <person name="Turgeon B."/>
            <person name="Goodwin S."/>
            <person name="Spatafora J."/>
            <person name="Crous P."/>
            <person name="Grigoriev I."/>
        </authorList>
    </citation>
    <scope>NUCLEOTIDE SEQUENCE [LARGE SCALE GENOMIC DNA]</scope>
    <source>
        <strain evidence="3">CBS 304.66</strain>
    </source>
</reference>
<dbReference type="AlphaFoldDB" id="A0A9P4N5Y0"/>
<evidence type="ECO:0000313" key="3">
    <source>
        <dbReference type="Proteomes" id="UP000800093"/>
    </source>
</evidence>
<proteinExistence type="predicted"/>
<keyword evidence="3" id="KW-1185">Reference proteome</keyword>
<gene>
    <name evidence="2" type="ORF">CC78DRAFT_123836</name>
</gene>
<feature type="region of interest" description="Disordered" evidence="1">
    <location>
        <begin position="1"/>
        <end position="23"/>
    </location>
</feature>
<organism evidence="2 3">
    <name type="scientific">Lojkania enalia</name>
    <dbReference type="NCBI Taxonomy" id="147567"/>
    <lineage>
        <taxon>Eukaryota</taxon>
        <taxon>Fungi</taxon>
        <taxon>Dikarya</taxon>
        <taxon>Ascomycota</taxon>
        <taxon>Pezizomycotina</taxon>
        <taxon>Dothideomycetes</taxon>
        <taxon>Pleosporomycetidae</taxon>
        <taxon>Pleosporales</taxon>
        <taxon>Pleosporales incertae sedis</taxon>
        <taxon>Lojkania</taxon>
    </lineage>
</organism>